<dbReference type="GO" id="GO:0003743">
    <property type="term" value="F:translation initiation factor activity"/>
    <property type="evidence" value="ECO:0007669"/>
    <property type="project" value="UniProtKB-KW"/>
</dbReference>
<name>A0A835SFK5_CHLIN</name>
<gene>
    <name evidence="5" type="ORF">HXX76_013065</name>
</gene>
<evidence type="ECO:0000256" key="2">
    <source>
        <dbReference type="ARBA" id="ARBA00022540"/>
    </source>
</evidence>
<dbReference type="Proteomes" id="UP000650467">
    <property type="component" value="Unassembled WGS sequence"/>
</dbReference>
<dbReference type="InterPro" id="IPR013906">
    <property type="entry name" value="eIF3j"/>
</dbReference>
<evidence type="ECO:0000256" key="4">
    <source>
        <dbReference type="SAM" id="MobiDB-lite"/>
    </source>
</evidence>
<evidence type="ECO:0000313" key="5">
    <source>
        <dbReference type="EMBL" id="KAG2426308.1"/>
    </source>
</evidence>
<reference evidence="5" key="1">
    <citation type="journal article" date="2020" name="bioRxiv">
        <title>Comparative genomics of Chlamydomonas.</title>
        <authorList>
            <person name="Craig R.J."/>
            <person name="Hasan A.R."/>
            <person name="Ness R.W."/>
            <person name="Keightley P.D."/>
        </authorList>
    </citation>
    <scope>NUCLEOTIDE SEQUENCE</scope>
    <source>
        <strain evidence="5">SAG 7.73</strain>
    </source>
</reference>
<feature type="region of interest" description="Disordered" evidence="4">
    <location>
        <begin position="62"/>
        <end position="84"/>
    </location>
</feature>
<evidence type="ECO:0000313" key="6">
    <source>
        <dbReference type="Proteomes" id="UP000650467"/>
    </source>
</evidence>
<protein>
    <recommendedName>
        <fullName evidence="7">Eukaryotic translation initiation factor 3 30 kDa subunit</fullName>
    </recommendedName>
</protein>
<keyword evidence="6" id="KW-1185">Reference proteome</keyword>
<dbReference type="InterPro" id="IPR023194">
    <property type="entry name" value="eIF3-like_dom_sf"/>
</dbReference>
<evidence type="ECO:0000256" key="3">
    <source>
        <dbReference type="ARBA" id="ARBA00022917"/>
    </source>
</evidence>
<keyword evidence="1" id="KW-0963">Cytoplasm</keyword>
<dbReference type="PANTHER" id="PTHR21681">
    <property type="entry name" value="EUKARYOTIC TRANSLATION INITIATION FACTOR 3 SUBUNIT J"/>
    <property type="match status" value="1"/>
</dbReference>
<comment type="caution">
    <text evidence="5">The sequence shown here is derived from an EMBL/GenBank/DDBJ whole genome shotgun (WGS) entry which is preliminary data.</text>
</comment>
<keyword evidence="3" id="KW-0648">Protein biosynthesis</keyword>
<evidence type="ECO:0000256" key="1">
    <source>
        <dbReference type="ARBA" id="ARBA00022490"/>
    </source>
</evidence>
<feature type="compositionally biased region" description="Low complexity" evidence="4">
    <location>
        <begin position="74"/>
        <end position="84"/>
    </location>
</feature>
<proteinExistence type="predicted"/>
<evidence type="ECO:0008006" key="7">
    <source>
        <dbReference type="Google" id="ProtNLM"/>
    </source>
</evidence>
<dbReference type="GO" id="GO:0005852">
    <property type="term" value="C:eukaryotic translation initiation factor 3 complex"/>
    <property type="evidence" value="ECO:0007669"/>
    <property type="project" value="InterPro"/>
</dbReference>
<organism evidence="5 6">
    <name type="scientific">Chlamydomonas incerta</name>
    <dbReference type="NCBI Taxonomy" id="51695"/>
    <lineage>
        <taxon>Eukaryota</taxon>
        <taxon>Viridiplantae</taxon>
        <taxon>Chlorophyta</taxon>
        <taxon>core chlorophytes</taxon>
        <taxon>Chlorophyceae</taxon>
        <taxon>CS clade</taxon>
        <taxon>Chlamydomonadales</taxon>
        <taxon>Chlamydomonadaceae</taxon>
        <taxon>Chlamydomonas</taxon>
    </lineage>
</organism>
<dbReference type="Pfam" id="PF08597">
    <property type="entry name" value="eIF3_subunit"/>
    <property type="match status" value="1"/>
</dbReference>
<sequence>MPWVLEGAAEIVARHVVEHGESKHYKAFVKALFKAAVEPLGSEEVKDLETCLAGVRADKIKKKKEEDAKKTTGKKNLNMGKKGLSAGLDDYVYEDNLDNDDDFM</sequence>
<dbReference type="PANTHER" id="PTHR21681:SF0">
    <property type="entry name" value="EUKARYOTIC TRANSLATION INITIATION FACTOR 3 SUBUNIT J"/>
    <property type="match status" value="1"/>
</dbReference>
<dbReference type="Gene3D" id="1.10.246.60">
    <property type="entry name" value="Eukaryotic translation initiation factor 3 like domains"/>
    <property type="match status" value="1"/>
</dbReference>
<keyword evidence="2" id="KW-0396">Initiation factor</keyword>
<dbReference type="EMBL" id="JAEHOC010000048">
    <property type="protein sequence ID" value="KAG2426308.1"/>
    <property type="molecule type" value="Genomic_DNA"/>
</dbReference>
<dbReference type="AlphaFoldDB" id="A0A835SFK5"/>
<accession>A0A835SFK5</accession>